<dbReference type="InterPro" id="IPR029063">
    <property type="entry name" value="SAM-dependent_MTases_sf"/>
</dbReference>
<comment type="caution">
    <text evidence="2">The sequence shown here is derived from an EMBL/GenBank/DDBJ whole genome shotgun (WGS) entry which is preliminary data.</text>
</comment>
<organism evidence="2 3">
    <name type="scientific">Pseudomonas fluorescens</name>
    <dbReference type="NCBI Taxonomy" id="294"/>
    <lineage>
        <taxon>Bacteria</taxon>
        <taxon>Pseudomonadati</taxon>
        <taxon>Pseudomonadota</taxon>
        <taxon>Gammaproteobacteria</taxon>
        <taxon>Pseudomonadales</taxon>
        <taxon>Pseudomonadaceae</taxon>
        <taxon>Pseudomonas</taxon>
    </lineage>
</organism>
<reference evidence="2 3" key="1">
    <citation type="submission" date="2015-03" db="EMBL/GenBank/DDBJ databases">
        <title>Comparative genomics of Pseudomonas insights into diversity of traits involved in vanlence and defense.</title>
        <authorList>
            <person name="Qin Y."/>
        </authorList>
    </citation>
    <scope>NUCLEOTIDE SEQUENCE [LARGE SCALE GENOMIC DNA]</scope>
    <source>
        <strain evidence="2 3">C3</strain>
    </source>
</reference>
<dbReference type="GO" id="GO:0008757">
    <property type="term" value="F:S-adenosylmethionine-dependent methyltransferase activity"/>
    <property type="evidence" value="ECO:0007669"/>
    <property type="project" value="InterPro"/>
</dbReference>
<dbReference type="SUPFAM" id="SSF53335">
    <property type="entry name" value="S-adenosyl-L-methionine-dependent methyltransferases"/>
    <property type="match status" value="1"/>
</dbReference>
<dbReference type="Pfam" id="PF08241">
    <property type="entry name" value="Methyltransf_11"/>
    <property type="match status" value="1"/>
</dbReference>
<gene>
    <name evidence="2" type="ORF">VC34_17375</name>
</gene>
<accession>A0A0F4TC60</accession>
<keyword evidence="2" id="KW-0808">Transferase</keyword>
<dbReference type="Proteomes" id="UP000033500">
    <property type="component" value="Unassembled WGS sequence"/>
</dbReference>
<sequence length="335" mass="36761">MDNQDSLLSFYVCPSEGSSFEISETGLKGQRQSYQFLRAVDGDIPDFRAADNFSDGGLASLEMYDFDGARAVYRNFLSWMFRTFSVDEDAFRLDLVSRLNLKPNSRVLITGCGIGDDVFAVQKCLGPEGTIFASDLAPEMVMSTHDSMANQPGEGLCQISLSVANACNLPFNDEFFDAAFHFGGINLFDDVKGAIAEMARVTKNGGRIVFGDEGVAPWLRDTDYGRMVIANNYLWAHEAPLGLLPFSAINPSVSWVLGNCFYVVQFDKSAEGPHINPDIPHVGRRGGTMRTRHLGQLEGVDLKLKDEVVKSAAEQGISVTEWLEKAIGNTLNSKL</sequence>
<evidence type="ECO:0000259" key="1">
    <source>
        <dbReference type="Pfam" id="PF08241"/>
    </source>
</evidence>
<dbReference type="InterPro" id="IPR013216">
    <property type="entry name" value="Methyltransf_11"/>
</dbReference>
<dbReference type="EMBL" id="LACD01000022">
    <property type="protein sequence ID" value="KJZ41565.1"/>
    <property type="molecule type" value="Genomic_DNA"/>
</dbReference>
<dbReference type="AlphaFoldDB" id="A0A0F4TC60"/>
<protein>
    <submittedName>
        <fullName evidence="2">Methyltransferase type 11</fullName>
    </submittedName>
</protein>
<dbReference type="RefSeq" id="WP_046047637.1">
    <property type="nucleotide sequence ID" value="NZ_LACD01000022.1"/>
</dbReference>
<dbReference type="Gene3D" id="3.40.50.150">
    <property type="entry name" value="Vaccinia Virus protein VP39"/>
    <property type="match status" value="1"/>
</dbReference>
<dbReference type="PANTHER" id="PTHR43591">
    <property type="entry name" value="METHYLTRANSFERASE"/>
    <property type="match status" value="1"/>
</dbReference>
<keyword evidence="2" id="KW-0489">Methyltransferase</keyword>
<dbReference type="GO" id="GO:0032259">
    <property type="term" value="P:methylation"/>
    <property type="evidence" value="ECO:0007669"/>
    <property type="project" value="UniProtKB-KW"/>
</dbReference>
<proteinExistence type="predicted"/>
<evidence type="ECO:0000313" key="3">
    <source>
        <dbReference type="Proteomes" id="UP000033500"/>
    </source>
</evidence>
<dbReference type="PANTHER" id="PTHR43591:SF24">
    <property type="entry name" value="2-METHOXY-6-POLYPRENYL-1,4-BENZOQUINOL METHYLASE, MITOCHONDRIAL"/>
    <property type="match status" value="1"/>
</dbReference>
<feature type="domain" description="Methyltransferase type 11" evidence="1">
    <location>
        <begin position="111"/>
        <end position="210"/>
    </location>
</feature>
<dbReference type="PATRIC" id="fig|294.131.peg.2335"/>
<evidence type="ECO:0000313" key="2">
    <source>
        <dbReference type="EMBL" id="KJZ41565.1"/>
    </source>
</evidence>
<name>A0A0F4TC60_PSEFL</name>